<proteinExistence type="predicted"/>
<dbReference type="HOGENOM" id="CLU_063044_1_1_2"/>
<dbReference type="InterPro" id="IPR013815">
    <property type="entry name" value="ATP_grasp_subdomain_1"/>
</dbReference>
<dbReference type="AlphaFoldDB" id="S5ZGE4"/>
<dbReference type="GO" id="GO:0016874">
    <property type="term" value="F:ligase activity"/>
    <property type="evidence" value="ECO:0007669"/>
    <property type="project" value="UniProtKB-KW"/>
</dbReference>
<keyword evidence="1" id="KW-0436">Ligase</keyword>
<evidence type="ECO:0000256" key="2">
    <source>
        <dbReference type="ARBA" id="ARBA00022741"/>
    </source>
</evidence>
<dbReference type="KEGG" id="thb:N186_09715"/>
<evidence type="ECO:0000256" key="3">
    <source>
        <dbReference type="ARBA" id="ARBA00022840"/>
    </source>
</evidence>
<dbReference type="Gene3D" id="3.30.1490.20">
    <property type="entry name" value="ATP-grasp fold, A domain"/>
    <property type="match status" value="1"/>
</dbReference>
<dbReference type="RefSeq" id="WP_020963586.1">
    <property type="nucleotide sequence ID" value="NC_022093.1"/>
</dbReference>
<dbReference type="PATRIC" id="fig|1365176.7.peg.1927"/>
<evidence type="ECO:0000313" key="6">
    <source>
        <dbReference type="EMBL" id="AGT36278.1"/>
    </source>
</evidence>
<accession>S5ZGE4</accession>
<evidence type="ECO:0000313" key="7">
    <source>
        <dbReference type="Proteomes" id="UP000015543"/>
    </source>
</evidence>
<dbReference type="GeneID" id="16574585"/>
<protein>
    <recommendedName>
        <fullName evidence="5">ATP-grasp domain-containing protein</fullName>
    </recommendedName>
</protein>
<dbReference type="Gene3D" id="3.30.470.20">
    <property type="entry name" value="ATP-grasp fold, B domain"/>
    <property type="match status" value="1"/>
</dbReference>
<dbReference type="Pfam" id="PF13549">
    <property type="entry name" value="ATP-grasp_5"/>
    <property type="match status" value="1"/>
</dbReference>
<dbReference type="eggNOG" id="arCOG01338">
    <property type="taxonomic scope" value="Archaea"/>
</dbReference>
<keyword evidence="3 4" id="KW-0067">ATP-binding</keyword>
<dbReference type="PROSITE" id="PS50975">
    <property type="entry name" value="ATP_GRASP"/>
    <property type="match status" value="1"/>
</dbReference>
<dbReference type="PANTHER" id="PTHR43334:SF1">
    <property type="entry name" value="3-HYDROXYPROPIONATE--COA LIGASE [ADP-FORMING]"/>
    <property type="match status" value="1"/>
</dbReference>
<sequence length="239" mass="26312">MATTPQLLFEEARREGRKKLLEHEALMLCEHYGLPVPRYGVATNSKEAVEVATKIGFPVVMKVISPDIVHKSDVGGVALDVKTPDEAREKYITITRSVMLRAPNARVTGILVEEMLPRGLEMIVGASRDPFFGPIVMIGVGGIFVEVLKDVSFRVAPLTPPDAYDMLRDLKGYVLFGGFRGMGPLDEEAVVDVLMKVSEMITQLDEVAEIDINPLLVYERGRGAKVADVRFILGDTRGE</sequence>
<keyword evidence="2 4" id="KW-0547">Nucleotide-binding</keyword>
<reference evidence="6 7" key="1">
    <citation type="journal article" date="2013" name="Genome Announc.">
        <title>Complete Genomic Sequence of 'Thermofilum adornatus' Strain 1910bT, a Hyperthermophilic Anaerobic Organotrophic Crenarchaeon.</title>
        <authorList>
            <person name="Dominova I.N."/>
            <person name="Kublanov I.V."/>
            <person name="Podosokorskaya O.A."/>
            <person name="Derbikova K.S."/>
            <person name="Patrushev M.V."/>
            <person name="Toshchakov S.V."/>
        </authorList>
    </citation>
    <scope>NUCLEOTIDE SEQUENCE [LARGE SCALE GENOMIC DNA]</scope>
    <source>
        <strain evidence="7">1910b</strain>
    </source>
</reference>
<dbReference type="Proteomes" id="UP000015543">
    <property type="component" value="Chromosome"/>
</dbReference>
<dbReference type="PANTHER" id="PTHR43334">
    <property type="entry name" value="ACETATE--COA LIGASE [ADP-FORMING]"/>
    <property type="match status" value="1"/>
</dbReference>
<dbReference type="GO" id="GO:0005524">
    <property type="term" value="F:ATP binding"/>
    <property type="evidence" value="ECO:0007669"/>
    <property type="project" value="UniProtKB-UniRule"/>
</dbReference>
<keyword evidence="7" id="KW-1185">Reference proteome</keyword>
<dbReference type="InterPro" id="IPR011761">
    <property type="entry name" value="ATP-grasp"/>
</dbReference>
<organism evidence="6 7">
    <name type="scientific">Thermofilum adornatum</name>
    <dbReference type="NCBI Taxonomy" id="1365176"/>
    <lineage>
        <taxon>Archaea</taxon>
        <taxon>Thermoproteota</taxon>
        <taxon>Thermoprotei</taxon>
        <taxon>Thermofilales</taxon>
        <taxon>Thermofilaceae</taxon>
        <taxon>Thermofilum</taxon>
    </lineage>
</organism>
<dbReference type="InterPro" id="IPR051538">
    <property type="entry name" value="Acyl-CoA_Synth/Transferase"/>
</dbReference>
<evidence type="ECO:0000256" key="1">
    <source>
        <dbReference type="ARBA" id="ARBA00022598"/>
    </source>
</evidence>
<dbReference type="GO" id="GO:0046872">
    <property type="term" value="F:metal ion binding"/>
    <property type="evidence" value="ECO:0007669"/>
    <property type="project" value="InterPro"/>
</dbReference>
<evidence type="ECO:0000256" key="4">
    <source>
        <dbReference type="PROSITE-ProRule" id="PRU00409"/>
    </source>
</evidence>
<feature type="domain" description="ATP-grasp" evidence="5">
    <location>
        <begin position="26"/>
        <end position="62"/>
    </location>
</feature>
<evidence type="ECO:0000259" key="5">
    <source>
        <dbReference type="PROSITE" id="PS50975"/>
    </source>
</evidence>
<dbReference type="EMBL" id="CP006646">
    <property type="protein sequence ID" value="AGT36278.1"/>
    <property type="molecule type" value="Genomic_DNA"/>
</dbReference>
<gene>
    <name evidence="6" type="ORF">N186_09715</name>
</gene>
<dbReference type="FunFam" id="3.30.1490.20:FF:000020">
    <property type="entry name" value="Protein lysine acetyltransferase"/>
    <property type="match status" value="1"/>
</dbReference>
<name>S5ZGE4_9CREN</name>
<dbReference type="SUPFAM" id="SSF56059">
    <property type="entry name" value="Glutathione synthetase ATP-binding domain-like"/>
    <property type="match status" value="1"/>
</dbReference>